<dbReference type="STRING" id="158898.SAMN04488548_10311"/>
<reference evidence="2 3" key="1">
    <citation type="submission" date="2016-10" db="EMBL/GenBank/DDBJ databases">
        <authorList>
            <person name="de Groot N.N."/>
        </authorList>
    </citation>
    <scope>NUCLEOTIDE SEQUENCE [LARGE SCALE GENOMIC DNA]</scope>
    <source>
        <strain evidence="2 3">DSM 44215</strain>
    </source>
</reference>
<accession>A0A1H2DLF9</accession>
<evidence type="ECO:0000313" key="3">
    <source>
        <dbReference type="Proteomes" id="UP000183180"/>
    </source>
</evidence>
<evidence type="ECO:0000256" key="1">
    <source>
        <dbReference type="SAM" id="MobiDB-lite"/>
    </source>
</evidence>
<name>A0A1H2DLF9_9ACTN</name>
<protein>
    <submittedName>
        <fullName evidence="2">Uncharacterized protein</fullName>
    </submittedName>
</protein>
<dbReference type="Proteomes" id="UP000183180">
    <property type="component" value="Unassembled WGS sequence"/>
</dbReference>
<evidence type="ECO:0000313" key="2">
    <source>
        <dbReference type="EMBL" id="SDT83767.1"/>
    </source>
</evidence>
<organism evidence="2 3">
    <name type="scientific">Gordonia westfalica</name>
    <dbReference type="NCBI Taxonomy" id="158898"/>
    <lineage>
        <taxon>Bacteria</taxon>
        <taxon>Bacillati</taxon>
        <taxon>Actinomycetota</taxon>
        <taxon>Actinomycetes</taxon>
        <taxon>Mycobacteriales</taxon>
        <taxon>Gordoniaceae</taxon>
        <taxon>Gordonia</taxon>
    </lineage>
</organism>
<gene>
    <name evidence="2" type="ORF">SAMN04488548_10311</name>
</gene>
<sequence>MPPRVKNAVAEMVIRALVTPEEVMAGARSLTDSAGPISQTTAWSVRAPNSGLQMSESDLKLAASFRWQEGKSLSRHRRGIPAVFDVEHLPFNGTGADDYGNDVESWGEPDPRKFVTFIDPQSDELDLPGTSGTPLTWNHRPPRFRSGVTT</sequence>
<feature type="region of interest" description="Disordered" evidence="1">
    <location>
        <begin position="122"/>
        <end position="150"/>
    </location>
</feature>
<dbReference type="AlphaFoldDB" id="A0A1H2DLF9"/>
<dbReference type="EMBL" id="FNLM01000003">
    <property type="protein sequence ID" value="SDT83767.1"/>
    <property type="molecule type" value="Genomic_DNA"/>
</dbReference>
<proteinExistence type="predicted"/>